<dbReference type="GO" id="GO:0046332">
    <property type="term" value="F:SMAD binding"/>
    <property type="evidence" value="ECO:0007669"/>
    <property type="project" value="InterPro"/>
</dbReference>
<feature type="compositionally biased region" description="Polar residues" evidence="2">
    <location>
        <begin position="1"/>
        <end position="10"/>
    </location>
</feature>
<comment type="similarity">
    <text evidence="1">Belongs to the SKI family.</text>
</comment>
<dbReference type="SUPFAM" id="SSF63763">
    <property type="entry name" value="SAND domain-like"/>
    <property type="match status" value="1"/>
</dbReference>
<feature type="domain" description="c-SKI SMAD4-binding" evidence="3">
    <location>
        <begin position="164"/>
        <end position="256"/>
    </location>
</feature>
<dbReference type="InterPro" id="IPR010919">
    <property type="entry name" value="SAND-like_dom_sf"/>
</dbReference>
<dbReference type="Gene3D" id="3.10.260.20">
    <property type="entry name" value="Ski"/>
    <property type="match status" value="1"/>
</dbReference>
<feature type="compositionally biased region" description="Low complexity" evidence="2">
    <location>
        <begin position="23"/>
        <end position="38"/>
    </location>
</feature>
<dbReference type="InterPro" id="IPR003380">
    <property type="entry name" value="SKI/SNO/DAC"/>
</dbReference>
<dbReference type="Proteomes" id="UP001153620">
    <property type="component" value="Chromosome 2"/>
</dbReference>
<dbReference type="GO" id="GO:0005667">
    <property type="term" value="C:transcription regulator complex"/>
    <property type="evidence" value="ECO:0007669"/>
    <property type="project" value="TreeGrafter"/>
</dbReference>
<reference evidence="4" key="2">
    <citation type="submission" date="2022-10" db="EMBL/GenBank/DDBJ databases">
        <authorList>
            <consortium name="ENA_rothamsted_submissions"/>
            <consortium name="culmorum"/>
            <person name="King R."/>
        </authorList>
    </citation>
    <scope>NUCLEOTIDE SEQUENCE</scope>
</reference>
<dbReference type="SMART" id="SM01046">
    <property type="entry name" value="c-SKI_SMAD_bind"/>
    <property type="match status" value="1"/>
</dbReference>
<feature type="region of interest" description="Disordered" evidence="2">
    <location>
        <begin position="535"/>
        <end position="554"/>
    </location>
</feature>
<reference evidence="4" key="1">
    <citation type="submission" date="2022-01" db="EMBL/GenBank/DDBJ databases">
        <authorList>
            <person name="King R."/>
        </authorList>
    </citation>
    <scope>NUCLEOTIDE SEQUENCE</scope>
</reference>
<dbReference type="PANTHER" id="PTHR10005:SF26">
    <property type="entry name" value="CORL"/>
    <property type="match status" value="1"/>
</dbReference>
<evidence type="ECO:0000256" key="2">
    <source>
        <dbReference type="SAM" id="MobiDB-lite"/>
    </source>
</evidence>
<dbReference type="Pfam" id="PF02437">
    <property type="entry name" value="Ski_Sno_DHD"/>
    <property type="match status" value="1"/>
</dbReference>
<dbReference type="OrthoDB" id="1043111at2759"/>
<protein>
    <recommendedName>
        <fullName evidence="3">c-SKI SMAD4-binding domain-containing protein</fullName>
    </recommendedName>
</protein>
<dbReference type="GO" id="GO:0005634">
    <property type="term" value="C:nucleus"/>
    <property type="evidence" value="ECO:0007669"/>
    <property type="project" value="TreeGrafter"/>
</dbReference>
<dbReference type="GO" id="GO:0000978">
    <property type="term" value="F:RNA polymerase II cis-regulatory region sequence-specific DNA binding"/>
    <property type="evidence" value="ECO:0007669"/>
    <property type="project" value="TreeGrafter"/>
</dbReference>
<dbReference type="InterPro" id="IPR014890">
    <property type="entry name" value="c-SKI_SMAD4-bd_dom"/>
</dbReference>
<dbReference type="AlphaFoldDB" id="A0A9N9WPI8"/>
<dbReference type="GO" id="GO:0000122">
    <property type="term" value="P:negative regulation of transcription by RNA polymerase II"/>
    <property type="evidence" value="ECO:0007669"/>
    <property type="project" value="TreeGrafter"/>
</dbReference>
<dbReference type="EMBL" id="OU895878">
    <property type="protein sequence ID" value="CAG9803844.1"/>
    <property type="molecule type" value="Genomic_DNA"/>
</dbReference>
<feature type="region of interest" description="Disordered" evidence="2">
    <location>
        <begin position="440"/>
        <end position="463"/>
    </location>
</feature>
<dbReference type="GO" id="GO:0000981">
    <property type="term" value="F:DNA-binding transcription factor activity, RNA polymerase II-specific"/>
    <property type="evidence" value="ECO:0007669"/>
    <property type="project" value="TreeGrafter"/>
</dbReference>
<evidence type="ECO:0000259" key="3">
    <source>
        <dbReference type="SMART" id="SM01046"/>
    </source>
</evidence>
<dbReference type="SUPFAM" id="SSF46955">
    <property type="entry name" value="Putative DNA-binding domain"/>
    <property type="match status" value="1"/>
</dbReference>
<evidence type="ECO:0000256" key="1">
    <source>
        <dbReference type="ARBA" id="ARBA00009513"/>
    </source>
</evidence>
<dbReference type="GO" id="GO:0005737">
    <property type="term" value="C:cytoplasm"/>
    <property type="evidence" value="ECO:0007669"/>
    <property type="project" value="TreeGrafter"/>
</dbReference>
<dbReference type="FunFam" id="3.10.260.20:FF:000003">
    <property type="entry name" value="SKI family transcriptional corepressor 1 homolog-B-like"/>
    <property type="match status" value="1"/>
</dbReference>
<dbReference type="InterPro" id="IPR023216">
    <property type="entry name" value="Tscrpt_reg_SKI_SnoN"/>
</dbReference>
<dbReference type="CDD" id="cd21080">
    <property type="entry name" value="DHD_Skor"/>
    <property type="match status" value="1"/>
</dbReference>
<keyword evidence="5" id="KW-1185">Reference proteome</keyword>
<dbReference type="Pfam" id="PF08782">
    <property type="entry name" value="c-SKI_SMAD_bind"/>
    <property type="match status" value="1"/>
</dbReference>
<organism evidence="4 5">
    <name type="scientific">Chironomus riparius</name>
    <dbReference type="NCBI Taxonomy" id="315576"/>
    <lineage>
        <taxon>Eukaryota</taxon>
        <taxon>Metazoa</taxon>
        <taxon>Ecdysozoa</taxon>
        <taxon>Arthropoda</taxon>
        <taxon>Hexapoda</taxon>
        <taxon>Insecta</taxon>
        <taxon>Pterygota</taxon>
        <taxon>Neoptera</taxon>
        <taxon>Endopterygota</taxon>
        <taxon>Diptera</taxon>
        <taxon>Nematocera</taxon>
        <taxon>Chironomoidea</taxon>
        <taxon>Chironomidae</taxon>
        <taxon>Chironominae</taxon>
        <taxon>Chironomus</taxon>
    </lineage>
</organism>
<gene>
    <name evidence="4" type="ORF">CHIRRI_LOCUS6740</name>
</gene>
<feature type="region of interest" description="Disordered" evidence="2">
    <location>
        <begin position="1"/>
        <end position="54"/>
    </location>
</feature>
<accession>A0A9N9WPI8</accession>
<dbReference type="InterPro" id="IPR009061">
    <property type="entry name" value="DNA-bd_dom_put_sf"/>
</dbReference>
<evidence type="ECO:0000313" key="4">
    <source>
        <dbReference type="EMBL" id="CAG9803844.1"/>
    </source>
</evidence>
<feature type="region of interest" description="Disordered" evidence="2">
    <location>
        <begin position="260"/>
        <end position="336"/>
    </location>
</feature>
<name>A0A9N9WPI8_9DIPT</name>
<feature type="compositionally biased region" description="Basic and acidic residues" evidence="2">
    <location>
        <begin position="11"/>
        <end position="22"/>
    </location>
</feature>
<proteinExistence type="inferred from homology"/>
<feature type="compositionally biased region" description="Basic and acidic residues" evidence="2">
    <location>
        <begin position="276"/>
        <end position="286"/>
    </location>
</feature>
<dbReference type="Gene3D" id="3.10.390.10">
    <property type="entry name" value="SAND domain-like"/>
    <property type="match status" value="1"/>
</dbReference>
<feature type="compositionally biased region" description="Low complexity" evidence="2">
    <location>
        <begin position="298"/>
        <end position="312"/>
    </location>
</feature>
<dbReference type="InterPro" id="IPR037000">
    <property type="entry name" value="Ski_DNA-bd_sf"/>
</dbReference>
<sequence>MENTATNLLDTNEKRNNFKRTNESPIISNSNSKISNFNVRSRTPSSDEGSHKVMCPKPNQVSNVVLYGIPIVSLFIENQERLCLAQISNTLLKQFSYNEIHNRRVALGITCVQCTPVQLEILRRAGAMPVSSRRCGMITRREAERLCKSFLGDNSPPRLPDDFSFLVYHECAFGCRGAFLPSRYNSSRAKCIKCTYCGLFFSPNKFIFHSHRMSQNDKYVQPDAANFNSWRRHLKLSGSPTENIAYAWEDVKAMFNGGTRKRLISPSSSHHGQHSAKTDISRKSKEMQNYSPQFPARSSAPPIQQIPSQTTPNEPPVNNPPLNEATSPIKSAANSSAGFHQDLPFSLSHYVWHYQQQTQSISLSTPTNPNKGNNFQFPTLNWIKQQQPAALPPSFLFKPNGTSIAPVNALSKDEKPPSTFNHFHSAAFKPVINMRLSNDESNVSIPNQNHSPTSSTNQSDDERLTPAKKFLNHIKYGKEKESDINTNENIMHEDVKQYDQSVEYDSKNDSQTDDENEMVDIESTEDDVNILNLQSFHSNKSEKDDDDDEEEIEVDEKVEKVENNNTTPYKLKSSINSLTDITSNIEMQENYFLKKNYVNFSNVNEKEWQLKKESNRHNSPSNHVHKAYTTPAKTDGCKLWSVAKLSLECGNNICDDTLRSSLFKRLKSFQQVDTANGSSSYN</sequence>
<feature type="compositionally biased region" description="Polar residues" evidence="2">
    <location>
        <begin position="325"/>
        <end position="336"/>
    </location>
</feature>
<dbReference type="GO" id="GO:0030514">
    <property type="term" value="P:negative regulation of BMP signaling pathway"/>
    <property type="evidence" value="ECO:0007669"/>
    <property type="project" value="TreeGrafter"/>
</dbReference>
<feature type="compositionally biased region" description="Polar residues" evidence="2">
    <location>
        <begin position="440"/>
        <end position="458"/>
    </location>
</feature>
<dbReference type="PANTHER" id="PTHR10005">
    <property type="entry name" value="SKI ONCOGENE-RELATED"/>
    <property type="match status" value="1"/>
</dbReference>
<evidence type="ECO:0000313" key="5">
    <source>
        <dbReference type="Proteomes" id="UP001153620"/>
    </source>
</evidence>
<feature type="compositionally biased region" description="Acidic residues" evidence="2">
    <location>
        <begin position="544"/>
        <end position="554"/>
    </location>
</feature>